<keyword evidence="2" id="KW-1185">Reference proteome</keyword>
<dbReference type="PIRSF" id="PIRSF008502">
    <property type="entry name" value="UCP008502"/>
    <property type="match status" value="1"/>
</dbReference>
<dbReference type="InterPro" id="IPR012545">
    <property type="entry name" value="DUF1697"/>
</dbReference>
<dbReference type="Proteomes" id="UP000654108">
    <property type="component" value="Unassembled WGS sequence"/>
</dbReference>
<name>A0A927FYE9_9HYPH</name>
<comment type="caution">
    <text evidence="1">The sequence shown here is derived from an EMBL/GenBank/DDBJ whole genome shotgun (WGS) entry which is preliminary data.</text>
</comment>
<dbReference type="RefSeq" id="WP_191775902.1">
    <property type="nucleotide sequence ID" value="NZ_JACYFU010000003.1"/>
</dbReference>
<sequence length="179" mass="19971">MSTWFAFLRGINLGNRQMKMAELRECLETQGLADVKTIAASGNVCFSGSGTAPSIKKTLDAAISDRFGFSVEVVLRSGEEMEAIIDNHPFGQLDRKADLTRHVLFSGPDLPEGLALPDRPGDIEILRVDPREIYLAAYRKPNGRYTEGMEEVLKPLYQKAGKGHLDTMRNWNTVEKMLK</sequence>
<evidence type="ECO:0000313" key="1">
    <source>
        <dbReference type="EMBL" id="MBD8066306.1"/>
    </source>
</evidence>
<dbReference type="PANTHER" id="PTHR36439">
    <property type="entry name" value="BLL4334 PROTEIN"/>
    <property type="match status" value="1"/>
</dbReference>
<dbReference type="EMBL" id="JACYFU010000003">
    <property type="protein sequence ID" value="MBD8066306.1"/>
    <property type="molecule type" value="Genomic_DNA"/>
</dbReference>
<dbReference type="PANTHER" id="PTHR36439:SF1">
    <property type="entry name" value="DUF1697 DOMAIN-CONTAINING PROTEIN"/>
    <property type="match status" value="1"/>
</dbReference>
<gene>
    <name evidence="1" type="ORF">IC608_12580</name>
</gene>
<organism evidence="1 2">
    <name type="scientific">Devosia oryzisoli</name>
    <dbReference type="NCBI Taxonomy" id="2774138"/>
    <lineage>
        <taxon>Bacteria</taxon>
        <taxon>Pseudomonadati</taxon>
        <taxon>Pseudomonadota</taxon>
        <taxon>Alphaproteobacteria</taxon>
        <taxon>Hyphomicrobiales</taxon>
        <taxon>Devosiaceae</taxon>
        <taxon>Devosia</taxon>
    </lineage>
</organism>
<dbReference type="Gene3D" id="3.30.70.1280">
    <property type="entry name" value="SP0830-like domains"/>
    <property type="match status" value="1"/>
</dbReference>
<evidence type="ECO:0000313" key="2">
    <source>
        <dbReference type="Proteomes" id="UP000654108"/>
    </source>
</evidence>
<proteinExistence type="predicted"/>
<dbReference type="SUPFAM" id="SSF160379">
    <property type="entry name" value="SP0830-like"/>
    <property type="match status" value="1"/>
</dbReference>
<dbReference type="Pfam" id="PF08002">
    <property type="entry name" value="DUF1697"/>
    <property type="match status" value="1"/>
</dbReference>
<reference evidence="1" key="1">
    <citation type="submission" date="2020-09" db="EMBL/GenBank/DDBJ databases">
        <title>Genome seq and assembly of Devosia sp.</title>
        <authorList>
            <person name="Chhetri G."/>
        </authorList>
    </citation>
    <scope>NUCLEOTIDE SEQUENCE</scope>
    <source>
        <strain evidence="1">PTR5</strain>
    </source>
</reference>
<dbReference type="AlphaFoldDB" id="A0A927FYE9"/>
<accession>A0A927FYE9</accession>
<protein>
    <submittedName>
        <fullName evidence="1">DUF1697 domain-containing protein</fullName>
    </submittedName>
</protein>